<feature type="transmembrane region" description="Helical" evidence="2">
    <location>
        <begin position="395"/>
        <end position="416"/>
    </location>
</feature>
<sequence length="931" mass="95780">MFLFGGIVAERVVKVRLSAVVEDYKKNMLDAANATRDVGTQAEKLAQQRQAFTQIGTASVAMGAAIAAGIGVAVSKYAEFDQAVSYVAATGDDARENLDALRQAALDAGAATVFSATESANAIEEMAKAGVDAKDILGGGLKGALDLAAAGGLGVADAAGIAATALKTFKLEGSDMSHVADLLAAGAGKAMGDVSDLSQALAQGGQAAALTGLSIEETTAALSAFASQGLLGSDAGTSLKTMLLNLNPTTKKAADLVEQYNLQAFDQQGNFIGLAAYAGKLQAALGDMSAEQQSATLKTIFGTDAYRAAAVVLGEGEEGIRNWITAVDDQGYAAETAATRLDNLMGDWEAFTGALDTAFISMGEGADGPLRALVQGLTGLVDQFNALPDWAKQTALGVGVLTAGLGLVGGAALLAIPKVAEFRVALETLGVSASRTSRLMGLLGRAAGVAGVIGVFALAAGAANELGKALADSVGPSAEEVASKVALAKSGLELFQAALQRRDASSAMIDQAAESLALVGDALDDAKAKSDNWFDGISGANQEVLSTLYAMGEELASLAATDFDAAGEQFRRFAEDAGLTGEQVSQLLDEMPAFRDEVIKAAKAAGVASDDQSLLNFVMEEGAQVTQTAADAYMEQADQVEDLTSQLLQLIDSMNEVNGVGQDSITSNIRYQETLAAVNDAIANGATGLDISTEAGRANMDMLVGLASDSQAAAAAQFELDGSTQAYTARMREGREALINSAMQMGATRAQAVALADKVYAIPTERQIKVLADTSQAHANLNGILSRLNEAVRTHFNIPVSTVGVGTVLKPAGNAEGGVYSDGVKAFAGGGVEPGIYPYTSGGLHKFAEEYDEAYISMDPKRRARSYGVWVEAGDRFGFQQPQQQAPVQVSLAGAVMTLMVDGNPVRAVVQEQIGAYDSASKAWSRGGVRS</sequence>
<dbReference type="NCBIfam" id="TIGR01760">
    <property type="entry name" value="tape_meas_TP901"/>
    <property type="match status" value="1"/>
</dbReference>
<proteinExistence type="predicted"/>
<keyword evidence="2" id="KW-0812">Transmembrane</keyword>
<organism evidence="4 5">
    <name type="scientific">Microbacterium phage Footloose</name>
    <dbReference type="NCBI Taxonomy" id="2836048"/>
    <lineage>
        <taxon>Viruses</taxon>
        <taxon>Duplodnaviria</taxon>
        <taxon>Heunggongvirae</taxon>
        <taxon>Uroviricota</taxon>
        <taxon>Caudoviricetes</taxon>
        <taxon>Footloosevirus</taxon>
        <taxon>Footloosevirus footloose</taxon>
    </lineage>
</organism>
<dbReference type="KEGG" id="vg:80019005"/>
<dbReference type="InterPro" id="IPR010090">
    <property type="entry name" value="Phage_tape_meas"/>
</dbReference>
<dbReference type="GeneID" id="80019005"/>
<dbReference type="Pfam" id="PF10145">
    <property type="entry name" value="PhageMin_Tail"/>
    <property type="match status" value="1"/>
</dbReference>
<evidence type="ECO:0000256" key="1">
    <source>
        <dbReference type="ARBA" id="ARBA00022612"/>
    </source>
</evidence>
<evidence type="ECO:0000259" key="3">
    <source>
        <dbReference type="Pfam" id="PF10145"/>
    </source>
</evidence>
<keyword evidence="2" id="KW-1133">Transmembrane helix</keyword>
<keyword evidence="5" id="KW-1185">Reference proteome</keyword>
<keyword evidence="2" id="KW-0472">Membrane</keyword>
<dbReference type="RefSeq" id="YP_010754414.1">
    <property type="nucleotide sequence ID" value="NC_073460.1"/>
</dbReference>
<dbReference type="Proteomes" id="UP000693692">
    <property type="component" value="Segment"/>
</dbReference>
<evidence type="ECO:0000256" key="2">
    <source>
        <dbReference type="SAM" id="Phobius"/>
    </source>
</evidence>
<evidence type="ECO:0000313" key="5">
    <source>
        <dbReference type="Proteomes" id="UP000693692"/>
    </source>
</evidence>
<protein>
    <submittedName>
        <fullName evidence="4">Tape measure protein</fullName>
    </submittedName>
</protein>
<dbReference type="PANTHER" id="PTHR37813:SF1">
    <property type="entry name" value="FELS-2 PROPHAGE PROTEIN"/>
    <property type="match status" value="1"/>
</dbReference>
<dbReference type="PANTHER" id="PTHR37813">
    <property type="entry name" value="FELS-2 PROPHAGE PROTEIN"/>
    <property type="match status" value="1"/>
</dbReference>
<gene>
    <name evidence="4" type="primary">17</name>
    <name evidence="4" type="ORF">SEA_FOOTLOOSE_17</name>
</gene>
<accession>A0A8F3EBJ8</accession>
<feature type="transmembrane region" description="Helical" evidence="2">
    <location>
        <begin position="442"/>
        <end position="463"/>
    </location>
</feature>
<dbReference type="GO" id="GO:0098003">
    <property type="term" value="P:viral tail assembly"/>
    <property type="evidence" value="ECO:0007669"/>
    <property type="project" value="UniProtKB-KW"/>
</dbReference>
<keyword evidence="1" id="KW-1188">Viral release from host cell</keyword>
<evidence type="ECO:0000313" key="4">
    <source>
        <dbReference type="EMBL" id="QWY84599.1"/>
    </source>
</evidence>
<dbReference type="EMBL" id="MZ150789">
    <property type="protein sequence ID" value="QWY84599.1"/>
    <property type="molecule type" value="Genomic_DNA"/>
</dbReference>
<name>A0A8F3EBJ8_9CAUD</name>
<feature type="domain" description="Phage tail tape measure protein" evidence="3">
    <location>
        <begin position="102"/>
        <end position="302"/>
    </location>
</feature>
<reference evidence="4" key="1">
    <citation type="submission" date="2021-05" db="EMBL/GenBank/DDBJ databases">
        <authorList>
            <person name="Brink J."/>
            <person name="Busse A.L."/>
            <person name="Crowley H.J."/>
            <person name="Hall C.J."/>
            <person name="Hetherington P."/>
            <person name="Hovde T.M."/>
            <person name="Johnson J.A."/>
            <person name="Karch K.E."/>
            <person name="Krueger C.J."/>
            <person name="Lundberg T.J."/>
            <person name="Madla Sanchez I."/>
            <person name="Mathiesen C."/>
            <person name="Moore L.J."/>
            <person name="Nordberg R.J."/>
            <person name="Petersen I.M."/>
            <person name="Piton K.L."/>
            <person name="Rozycki S.T."/>
            <person name="Rutten E."/>
            <person name="Samuelson I.O."/>
            <person name="Sarkilahti S.K."/>
            <person name="Schubert K.A."/>
            <person name="Stamness T.F."/>
            <person name="Tinman A.J."/>
            <person name="Tutterrow P.B."/>
            <person name="Wanzek N.C."/>
            <person name="Wheeler C.D."/>
            <person name="Spring A.M."/>
            <person name="Klyczek K."/>
            <person name="Garlena R.A."/>
            <person name="Russell D.A."/>
            <person name="Pope W.H."/>
            <person name="Jacobs-Sera D."/>
            <person name="Hatfull G.F."/>
        </authorList>
    </citation>
    <scope>NUCLEOTIDE SEQUENCE</scope>
</reference>